<dbReference type="InterPro" id="IPR006762">
    <property type="entry name" value="Gtr1_RagA"/>
</dbReference>
<evidence type="ECO:0000256" key="5">
    <source>
        <dbReference type="ARBA" id="ARBA00023134"/>
    </source>
</evidence>
<dbReference type="EMBL" id="AHZU02000351">
    <property type="protein sequence ID" value="KFG45518.1"/>
    <property type="molecule type" value="Genomic_DNA"/>
</dbReference>
<dbReference type="OrthoDB" id="10020193at2759"/>
<dbReference type="PANTHER" id="PTHR11259">
    <property type="entry name" value="RAS-RELATED GTP BINDING RAG/GTR YEAST"/>
    <property type="match status" value="1"/>
</dbReference>
<dbReference type="SUPFAM" id="SSF52540">
    <property type="entry name" value="P-loop containing nucleoside triphosphate hydrolases"/>
    <property type="match status" value="1"/>
</dbReference>
<feature type="region of interest" description="Disordered" evidence="6">
    <location>
        <begin position="169"/>
        <end position="192"/>
    </location>
</feature>
<evidence type="ECO:0000256" key="3">
    <source>
        <dbReference type="ARBA" id="ARBA00022490"/>
    </source>
</evidence>
<comment type="subcellular location">
    <subcellularLocation>
        <location evidence="1">Cytoplasm</location>
    </subcellularLocation>
</comment>
<keyword evidence="3" id="KW-0963">Cytoplasm</keyword>
<accession>A0A086KMA0</accession>
<dbReference type="GO" id="GO:0005764">
    <property type="term" value="C:lysosome"/>
    <property type="evidence" value="ECO:0007669"/>
    <property type="project" value="TreeGrafter"/>
</dbReference>
<proteinExistence type="inferred from homology"/>
<dbReference type="GO" id="GO:0005634">
    <property type="term" value="C:nucleus"/>
    <property type="evidence" value="ECO:0007669"/>
    <property type="project" value="TreeGrafter"/>
</dbReference>
<feature type="compositionally biased region" description="Low complexity" evidence="6">
    <location>
        <begin position="274"/>
        <end position="294"/>
    </location>
</feature>
<evidence type="ECO:0000256" key="2">
    <source>
        <dbReference type="ARBA" id="ARBA00007756"/>
    </source>
</evidence>
<dbReference type="GO" id="GO:0010507">
    <property type="term" value="P:negative regulation of autophagy"/>
    <property type="evidence" value="ECO:0007669"/>
    <property type="project" value="TreeGrafter"/>
</dbReference>
<dbReference type="InterPro" id="IPR027417">
    <property type="entry name" value="P-loop_NTPase"/>
</dbReference>
<evidence type="ECO:0000313" key="8">
    <source>
        <dbReference type="Proteomes" id="UP000028837"/>
    </source>
</evidence>
<dbReference type="GO" id="GO:0005525">
    <property type="term" value="F:GTP binding"/>
    <property type="evidence" value="ECO:0007669"/>
    <property type="project" value="UniProtKB-KW"/>
</dbReference>
<dbReference type="GO" id="GO:0009267">
    <property type="term" value="P:cellular response to starvation"/>
    <property type="evidence" value="ECO:0007669"/>
    <property type="project" value="TreeGrafter"/>
</dbReference>
<dbReference type="Proteomes" id="UP000028837">
    <property type="component" value="Unassembled WGS sequence"/>
</dbReference>
<evidence type="ECO:0000256" key="4">
    <source>
        <dbReference type="ARBA" id="ARBA00022741"/>
    </source>
</evidence>
<sequence length="569" mass="61199">MERSDSGTNSKLLLMGRAGAGKSSMRSIIFANYIPSETQKQAPTSNVDHSTLRFLGWLDLSIWDCGGQDIFMENYFELQRENIFGNAEVLVYVLEVRRSSLLAAGLVEAAEAAASSALSDRRSHSASSVASRSPVASSSSSALRSVSSSSSFAGPRALSSSSAVFHSPSSSSASPAQTLQSGSSHPVLDVRSSSSPALLHPFSSSLAARRSPASSCCAVPSCPLSALCPSSAPVPDSSVRIPPSNRLAAVPLSSSVSLSASDRRSAAHLPTRIPLSPASVSVSPSKPRSPTSSSGLPGGNSAEGRRSGSPSFRLSSSPLFPPSTTRLSSAFAPVFRSFLSAGSVLRETVQRDVRLQELAKDARYISEALQSIWVFSPTAKVFVLVHKMDIVPAEDRPRVIAFYKKLIRDLAREKEVGVFATSIWEDTLFQAWSTIVASLVPHVEDLERDLRALSELCVADEIVLFEKNTFLVISHWSRREHPDAQRFEKVSSSCKQFKMTCAKSQSNFSSFVARTPTLSAFIERFTRNTYIMIIISDPGVEPAATLCNIDRAREHFSKSAQAMQVGPSL</sequence>
<comment type="caution">
    <text evidence="7">The sequence shown here is derived from an EMBL/GenBank/DDBJ whole genome shotgun (WGS) entry which is preliminary data.</text>
</comment>
<dbReference type="Gene3D" id="3.40.50.300">
    <property type="entry name" value="P-loop containing nucleotide triphosphate hydrolases"/>
    <property type="match status" value="2"/>
</dbReference>
<feature type="compositionally biased region" description="Low complexity" evidence="6">
    <location>
        <begin position="307"/>
        <end position="317"/>
    </location>
</feature>
<evidence type="ECO:0000256" key="1">
    <source>
        <dbReference type="ARBA" id="ARBA00004496"/>
    </source>
</evidence>
<dbReference type="Gene3D" id="3.30.450.190">
    <property type="match status" value="1"/>
</dbReference>
<dbReference type="VEuPathDB" id="ToxoDB:TGDOM2_225430"/>
<dbReference type="GO" id="GO:1990131">
    <property type="term" value="C:Gtr1-Gtr2 GTPase complex"/>
    <property type="evidence" value="ECO:0007669"/>
    <property type="project" value="TreeGrafter"/>
</dbReference>
<comment type="similarity">
    <text evidence="2">Belongs to the GTR/RAG GTP-binding protein family.</text>
</comment>
<evidence type="ECO:0000313" key="7">
    <source>
        <dbReference type="EMBL" id="KFG45518.1"/>
    </source>
</evidence>
<feature type="region of interest" description="Disordered" evidence="6">
    <location>
        <begin position="267"/>
        <end position="317"/>
    </location>
</feature>
<keyword evidence="4" id="KW-0547">Nucleotide-binding</keyword>
<dbReference type="GO" id="GO:1904263">
    <property type="term" value="P:positive regulation of TORC1 signaling"/>
    <property type="evidence" value="ECO:0007669"/>
    <property type="project" value="TreeGrafter"/>
</dbReference>
<reference evidence="7 8" key="1">
    <citation type="submission" date="2014-02" db="EMBL/GenBank/DDBJ databases">
        <authorList>
            <person name="Sibley D."/>
            <person name="Venepally P."/>
            <person name="Karamycheva S."/>
            <person name="Hadjithomas M."/>
            <person name="Khan A."/>
            <person name="Brunk B."/>
            <person name="Roos D."/>
            <person name="Caler E."/>
            <person name="Lorenzi H."/>
        </authorList>
    </citation>
    <scope>NUCLEOTIDE SEQUENCE [LARGE SCALE GENOMIC DNA]</scope>
    <source>
        <strain evidence="7 8">GAB2-2007-GAL-DOM2</strain>
    </source>
</reference>
<dbReference type="PANTHER" id="PTHR11259:SF1">
    <property type="entry name" value="RAS-RELATED GTP-BINDING PROTEIN"/>
    <property type="match status" value="1"/>
</dbReference>
<evidence type="ECO:0000256" key="6">
    <source>
        <dbReference type="SAM" id="MobiDB-lite"/>
    </source>
</evidence>
<name>A0A086KMA0_TOXGO</name>
<dbReference type="AlphaFoldDB" id="A0A086KMA0"/>
<dbReference type="GO" id="GO:0003924">
    <property type="term" value="F:GTPase activity"/>
    <property type="evidence" value="ECO:0007669"/>
    <property type="project" value="TreeGrafter"/>
</dbReference>
<gene>
    <name evidence="7" type="ORF">TGDOM2_225430</name>
</gene>
<dbReference type="Pfam" id="PF04670">
    <property type="entry name" value="Gtr1_RagA"/>
    <property type="match status" value="2"/>
</dbReference>
<dbReference type="FunFam" id="3.30.450.190:FF:000002">
    <property type="entry name" value="Ras-related GTP-binding protein A"/>
    <property type="match status" value="1"/>
</dbReference>
<organism evidence="7 8">
    <name type="scientific">Toxoplasma gondii GAB2-2007-GAL-DOM2</name>
    <dbReference type="NCBI Taxonomy" id="1130820"/>
    <lineage>
        <taxon>Eukaryota</taxon>
        <taxon>Sar</taxon>
        <taxon>Alveolata</taxon>
        <taxon>Apicomplexa</taxon>
        <taxon>Conoidasida</taxon>
        <taxon>Coccidia</taxon>
        <taxon>Eucoccidiorida</taxon>
        <taxon>Eimeriorina</taxon>
        <taxon>Sarcocystidae</taxon>
        <taxon>Toxoplasma</taxon>
    </lineage>
</organism>
<protein>
    <submittedName>
        <fullName evidence="7">Ras-related GTP binding A family protein</fullName>
    </submittedName>
</protein>
<keyword evidence="5" id="KW-0342">GTP-binding</keyword>